<dbReference type="Proteomes" id="UP000482960">
    <property type="component" value="Unassembled WGS sequence"/>
</dbReference>
<dbReference type="EMBL" id="BLPG01000001">
    <property type="protein sequence ID" value="GFJ87860.1"/>
    <property type="molecule type" value="Genomic_DNA"/>
</dbReference>
<reference evidence="1 2" key="1">
    <citation type="submission" date="2020-03" db="EMBL/GenBank/DDBJ databases">
        <title>Whole genome shotgun sequence of Phytohabitans rumicis NBRC 108638.</title>
        <authorList>
            <person name="Komaki H."/>
            <person name="Tamura T."/>
        </authorList>
    </citation>
    <scope>NUCLEOTIDE SEQUENCE [LARGE SCALE GENOMIC DNA]</scope>
    <source>
        <strain evidence="1 2">NBRC 108638</strain>
    </source>
</reference>
<accession>A0A6V8KWU8</accession>
<protein>
    <submittedName>
        <fullName evidence="1">Uncharacterized protein</fullName>
    </submittedName>
</protein>
<keyword evidence="2" id="KW-1185">Reference proteome</keyword>
<dbReference type="RefSeq" id="WP_173074981.1">
    <property type="nucleotide sequence ID" value="NZ_BAABJB010000029.1"/>
</dbReference>
<reference evidence="1 2" key="2">
    <citation type="submission" date="2020-03" db="EMBL/GenBank/DDBJ databases">
        <authorList>
            <person name="Ichikawa N."/>
            <person name="Kimura A."/>
            <person name="Kitahashi Y."/>
            <person name="Uohara A."/>
        </authorList>
    </citation>
    <scope>NUCLEOTIDE SEQUENCE [LARGE SCALE GENOMIC DNA]</scope>
    <source>
        <strain evidence="1 2">NBRC 108638</strain>
    </source>
</reference>
<evidence type="ECO:0000313" key="2">
    <source>
        <dbReference type="Proteomes" id="UP000482960"/>
    </source>
</evidence>
<name>A0A6V8KWU8_9ACTN</name>
<sequence>MALWASGTLLAASGVVGDRREWWTEQPFLTNLVSSITGACFGIPIALLVLQALSAAHAERLEMRSTARLALRTVKNMCRSSRRLLPNGESEGAGHIKTALSELRSISIIEPLRYKGIADIRTLEQAMMRIVTCFPEKGDLTVSVHELQRTWDFLVSDIRYRLAELDLPWLPAKTVADMDALLNTITIGDFAWLVELQGEGNISSYFKGVKESRVLEIDPHAWEVLREIEGHFEQVGRCCGAAEMHVANVQMLVKMCDAIEDAIGEALAGYLSAHSGI</sequence>
<proteinExistence type="predicted"/>
<dbReference type="AlphaFoldDB" id="A0A6V8KWU8"/>
<organism evidence="1 2">
    <name type="scientific">Phytohabitans rumicis</name>
    <dbReference type="NCBI Taxonomy" id="1076125"/>
    <lineage>
        <taxon>Bacteria</taxon>
        <taxon>Bacillati</taxon>
        <taxon>Actinomycetota</taxon>
        <taxon>Actinomycetes</taxon>
        <taxon>Micromonosporales</taxon>
        <taxon>Micromonosporaceae</taxon>
    </lineage>
</organism>
<gene>
    <name evidence="1" type="ORF">Prum_015020</name>
</gene>
<evidence type="ECO:0000313" key="1">
    <source>
        <dbReference type="EMBL" id="GFJ87860.1"/>
    </source>
</evidence>
<comment type="caution">
    <text evidence="1">The sequence shown here is derived from an EMBL/GenBank/DDBJ whole genome shotgun (WGS) entry which is preliminary data.</text>
</comment>